<evidence type="ECO:0000313" key="2">
    <source>
        <dbReference type="EMBL" id="BAU96014.1"/>
    </source>
</evidence>
<gene>
    <name evidence="2" type="ORF">N24_1752</name>
</gene>
<keyword evidence="1" id="KW-1133">Transmembrane helix</keyword>
<organism evidence="2 3">
    <name type="scientific">Corynebacterium suranareeae</name>
    <dbReference type="NCBI Taxonomy" id="2506452"/>
    <lineage>
        <taxon>Bacteria</taxon>
        <taxon>Bacillati</taxon>
        <taxon>Actinomycetota</taxon>
        <taxon>Actinomycetes</taxon>
        <taxon>Mycobacteriales</taxon>
        <taxon>Corynebacteriaceae</taxon>
        <taxon>Corynebacterium</taxon>
    </lineage>
</organism>
<evidence type="ECO:0000313" key="3">
    <source>
        <dbReference type="Proteomes" id="UP000218244"/>
    </source>
</evidence>
<dbReference type="AlphaFoldDB" id="A0A160PQZ7"/>
<evidence type="ECO:0008006" key="4">
    <source>
        <dbReference type="Google" id="ProtNLM"/>
    </source>
</evidence>
<keyword evidence="3" id="KW-1185">Reference proteome</keyword>
<name>A0A160PQZ7_9CORY</name>
<protein>
    <recommendedName>
        <fullName evidence="4">Secreted protein</fullName>
    </recommendedName>
</protein>
<sequence>MTLVYLLIAVIVTAIVLWAYFTAQRLNRLHIRTDSARQALQAALDRRAALVGALLPDSSEASRRAEAIPLEYSRFTQRARAEREISELILHHGSSLPESIVDAATRVELAHRFYNEAVSDTRHLRTRKTIRFLRLGGTAPLPEFFELLDTDLLT</sequence>
<dbReference type="KEGG" id="csur:N24_1752"/>
<keyword evidence="1" id="KW-0812">Transmembrane</keyword>
<reference evidence="2 3" key="1">
    <citation type="submission" date="2016-02" db="EMBL/GenBank/DDBJ databases">
        <title>Corynebacterium glutamicum N24 whole genome sequencing project.</title>
        <authorList>
            <person name="Matsutani M."/>
            <person name="Nangtapong N."/>
            <person name="Yakushi T."/>
            <person name="Matsushita K."/>
        </authorList>
    </citation>
    <scope>NUCLEOTIDE SEQUENCE [LARGE SCALE GENOMIC DNA]</scope>
    <source>
        <strain evidence="2 3">N24</strain>
    </source>
</reference>
<dbReference type="EMBL" id="AP017369">
    <property type="protein sequence ID" value="BAU96014.1"/>
    <property type="molecule type" value="Genomic_DNA"/>
</dbReference>
<dbReference type="Proteomes" id="UP000218244">
    <property type="component" value="Chromosome"/>
</dbReference>
<keyword evidence="1" id="KW-0472">Membrane</keyword>
<evidence type="ECO:0000256" key="1">
    <source>
        <dbReference type="SAM" id="Phobius"/>
    </source>
</evidence>
<feature type="transmembrane region" description="Helical" evidence="1">
    <location>
        <begin position="6"/>
        <end position="23"/>
    </location>
</feature>
<accession>A0A160PQZ7</accession>
<dbReference type="RefSeq" id="WP_096456203.1">
    <property type="nucleotide sequence ID" value="NZ_AP017369.1"/>
</dbReference>
<proteinExistence type="predicted"/>